<proteinExistence type="predicted"/>
<dbReference type="CDD" id="cd00067">
    <property type="entry name" value="GAL4"/>
    <property type="match status" value="1"/>
</dbReference>
<dbReference type="InterPro" id="IPR021858">
    <property type="entry name" value="Fun_TF"/>
</dbReference>
<evidence type="ECO:0000259" key="8">
    <source>
        <dbReference type="PROSITE" id="PS50048"/>
    </source>
</evidence>
<dbReference type="GeneID" id="85321121"/>
<evidence type="ECO:0000256" key="1">
    <source>
        <dbReference type="ARBA" id="ARBA00022723"/>
    </source>
</evidence>
<dbReference type="EMBL" id="JAUIRO010000004">
    <property type="protein sequence ID" value="KAK0717947.1"/>
    <property type="molecule type" value="Genomic_DNA"/>
</dbReference>
<dbReference type="InterPro" id="IPR052360">
    <property type="entry name" value="Transcr_Regulatory_Proteins"/>
</dbReference>
<dbReference type="SUPFAM" id="SSF57701">
    <property type="entry name" value="Zn2/Cys6 DNA-binding domain"/>
    <property type="match status" value="1"/>
</dbReference>
<dbReference type="Pfam" id="PF11951">
    <property type="entry name" value="Fungal_trans_2"/>
    <property type="match status" value="1"/>
</dbReference>
<dbReference type="Proteomes" id="UP001172101">
    <property type="component" value="Unassembled WGS sequence"/>
</dbReference>
<keyword evidence="3" id="KW-0805">Transcription regulation</keyword>
<comment type="caution">
    <text evidence="9">The sequence shown here is derived from an EMBL/GenBank/DDBJ whole genome shotgun (WGS) entry which is preliminary data.</text>
</comment>
<keyword evidence="4" id="KW-0238">DNA-binding</keyword>
<organism evidence="9 10">
    <name type="scientific">Lasiosphaeria miniovina</name>
    <dbReference type="NCBI Taxonomy" id="1954250"/>
    <lineage>
        <taxon>Eukaryota</taxon>
        <taxon>Fungi</taxon>
        <taxon>Dikarya</taxon>
        <taxon>Ascomycota</taxon>
        <taxon>Pezizomycotina</taxon>
        <taxon>Sordariomycetes</taxon>
        <taxon>Sordariomycetidae</taxon>
        <taxon>Sordariales</taxon>
        <taxon>Lasiosphaeriaceae</taxon>
        <taxon>Lasiosphaeria</taxon>
    </lineage>
</organism>
<dbReference type="PROSITE" id="PS50048">
    <property type="entry name" value="ZN2_CY6_FUNGAL_2"/>
    <property type="match status" value="1"/>
</dbReference>
<keyword evidence="1" id="KW-0479">Metal-binding</keyword>
<reference evidence="9" key="1">
    <citation type="submission" date="2023-06" db="EMBL/GenBank/DDBJ databases">
        <title>Genome-scale phylogeny and comparative genomics of the fungal order Sordariales.</title>
        <authorList>
            <consortium name="Lawrence Berkeley National Laboratory"/>
            <person name="Hensen N."/>
            <person name="Bonometti L."/>
            <person name="Westerberg I."/>
            <person name="Brannstrom I.O."/>
            <person name="Guillou S."/>
            <person name="Cros-Aarteil S."/>
            <person name="Calhoun S."/>
            <person name="Haridas S."/>
            <person name="Kuo A."/>
            <person name="Mondo S."/>
            <person name="Pangilinan J."/>
            <person name="Riley R."/>
            <person name="LaButti K."/>
            <person name="Andreopoulos B."/>
            <person name="Lipzen A."/>
            <person name="Chen C."/>
            <person name="Yanf M."/>
            <person name="Daum C."/>
            <person name="Ng V."/>
            <person name="Clum A."/>
            <person name="Steindorff A."/>
            <person name="Ohm R."/>
            <person name="Martin F."/>
            <person name="Silar P."/>
            <person name="Natvig D."/>
            <person name="Lalanne C."/>
            <person name="Gautier V."/>
            <person name="Ament-velasquez S.L."/>
            <person name="Kruys A."/>
            <person name="Hutchinson M.I."/>
            <person name="Powell A.J."/>
            <person name="Barry K."/>
            <person name="Miller A.N."/>
            <person name="Grigoriev I.V."/>
            <person name="Debuchy R."/>
            <person name="Gladieux P."/>
            <person name="Thoren M.H."/>
            <person name="Johannesson H."/>
        </authorList>
    </citation>
    <scope>NUCLEOTIDE SEQUENCE</scope>
    <source>
        <strain evidence="9">SMH2392-1A</strain>
    </source>
</reference>
<dbReference type="GO" id="GO:0003677">
    <property type="term" value="F:DNA binding"/>
    <property type="evidence" value="ECO:0007669"/>
    <property type="project" value="UniProtKB-KW"/>
</dbReference>
<evidence type="ECO:0000256" key="5">
    <source>
        <dbReference type="ARBA" id="ARBA00023163"/>
    </source>
</evidence>
<sequence>MPRRKTKTGCRTCKIRRVKCGEERPACQRCVSTGRVCDGYGIWGGGGNGYGSAERRGATRLQVPRQTPSPTTDKTPALVPGMNLQDQTALDFFWARTSIKLPGVFDSGFWDSLVFQASFSEPAVLHAVIALAATHRRHGTGAQPMGGGRKPLSPSTVTEMDPDERLALQHYNKAIAHLRCHFEKKDVRSLRITLISCMVFVCMEFLRGEFQTGLAHLQSGLKVLEEVHARDRLAAARRGARKTQKSAATTDAAPSAAVLLPRPESVDDYLLEAFTRLNVQSALFGQGSEFLYRVGQDKARNGRLEYDMPTVFDSVNSARRHLDGLLNAVYLLSTEISQPTCTQGDSGSGTARIHARLVQRKDRLQKLLASWMHACTSLTCLRPDTSLSVVPTADNYRAILGLPLLRLYHGMASIMVATCLRGTDEGVFDAFTKDFAAMLSEAIELWARVAQVMDLNIPAGCRCRRLANQADVSFTVDMGFIPPLYYAALKCRVPRFRRQALKFLRATPHREGLWDGALAATVARAVIEMEEGDFYSARNTDGPEPADIFREDDDGLDVNQVPTALALDDLPLVPVSSRVNDVTVLLPGEIGGTATLVCRQYRHGPGGSGGGWQTKNADLPFDSNVPVF</sequence>
<evidence type="ECO:0000256" key="2">
    <source>
        <dbReference type="ARBA" id="ARBA00022833"/>
    </source>
</evidence>
<dbReference type="InterPro" id="IPR036864">
    <property type="entry name" value="Zn2-C6_fun-type_DNA-bd_sf"/>
</dbReference>
<name>A0AA40ALB3_9PEZI</name>
<feature type="region of interest" description="Disordered" evidence="7">
    <location>
        <begin position="607"/>
        <end position="628"/>
    </location>
</feature>
<feature type="region of interest" description="Disordered" evidence="7">
    <location>
        <begin position="139"/>
        <end position="158"/>
    </location>
</feature>
<evidence type="ECO:0000313" key="9">
    <source>
        <dbReference type="EMBL" id="KAK0717947.1"/>
    </source>
</evidence>
<dbReference type="SMART" id="SM00066">
    <property type="entry name" value="GAL4"/>
    <property type="match status" value="1"/>
</dbReference>
<evidence type="ECO:0000256" key="3">
    <source>
        <dbReference type="ARBA" id="ARBA00023015"/>
    </source>
</evidence>
<accession>A0AA40ALB3</accession>
<dbReference type="Pfam" id="PF00172">
    <property type="entry name" value="Zn_clus"/>
    <property type="match status" value="1"/>
</dbReference>
<keyword evidence="2" id="KW-0862">Zinc</keyword>
<evidence type="ECO:0000313" key="10">
    <source>
        <dbReference type="Proteomes" id="UP001172101"/>
    </source>
</evidence>
<dbReference type="PANTHER" id="PTHR36206">
    <property type="entry name" value="ASPERCRYPTIN BIOSYNTHESIS CLUSTER-SPECIFIC TRANSCRIPTION REGULATOR ATNN-RELATED"/>
    <property type="match status" value="1"/>
</dbReference>
<dbReference type="AlphaFoldDB" id="A0AA40ALB3"/>
<evidence type="ECO:0000256" key="7">
    <source>
        <dbReference type="SAM" id="MobiDB-lite"/>
    </source>
</evidence>
<dbReference type="Gene3D" id="4.10.240.10">
    <property type="entry name" value="Zn(2)-C6 fungal-type DNA-binding domain"/>
    <property type="match status" value="1"/>
</dbReference>
<evidence type="ECO:0000256" key="6">
    <source>
        <dbReference type="ARBA" id="ARBA00023242"/>
    </source>
</evidence>
<gene>
    <name evidence="9" type="ORF">B0T26DRAFT_646855</name>
</gene>
<feature type="domain" description="Zn(2)-C6 fungal-type" evidence="8">
    <location>
        <begin position="9"/>
        <end position="37"/>
    </location>
</feature>
<keyword evidence="6" id="KW-0539">Nucleus</keyword>
<evidence type="ECO:0000256" key="4">
    <source>
        <dbReference type="ARBA" id="ARBA00023125"/>
    </source>
</evidence>
<keyword evidence="5" id="KW-0804">Transcription</keyword>
<dbReference type="GO" id="GO:0000981">
    <property type="term" value="F:DNA-binding transcription factor activity, RNA polymerase II-specific"/>
    <property type="evidence" value="ECO:0007669"/>
    <property type="project" value="InterPro"/>
</dbReference>
<protein>
    <recommendedName>
        <fullName evidence="8">Zn(2)-C6 fungal-type domain-containing protein</fullName>
    </recommendedName>
</protein>
<dbReference type="GO" id="GO:0008270">
    <property type="term" value="F:zinc ion binding"/>
    <property type="evidence" value="ECO:0007669"/>
    <property type="project" value="InterPro"/>
</dbReference>
<dbReference type="PROSITE" id="PS00463">
    <property type="entry name" value="ZN2_CY6_FUNGAL_1"/>
    <property type="match status" value="1"/>
</dbReference>
<dbReference type="PANTHER" id="PTHR36206:SF16">
    <property type="entry name" value="TRANSCRIPTION FACTOR DOMAIN-CONTAINING PROTEIN-RELATED"/>
    <property type="match status" value="1"/>
</dbReference>
<dbReference type="InterPro" id="IPR001138">
    <property type="entry name" value="Zn2Cys6_DnaBD"/>
</dbReference>
<dbReference type="RefSeq" id="XP_060296740.1">
    <property type="nucleotide sequence ID" value="XM_060437851.1"/>
</dbReference>
<keyword evidence="10" id="KW-1185">Reference proteome</keyword>